<comment type="catalytic activity">
    <reaction evidence="9">
        <text>L-cysteine + O2 = 3-sulfino-L-alanine + H(+)</text>
        <dbReference type="Rhea" id="RHEA:20441"/>
        <dbReference type="ChEBI" id="CHEBI:15378"/>
        <dbReference type="ChEBI" id="CHEBI:15379"/>
        <dbReference type="ChEBI" id="CHEBI:35235"/>
        <dbReference type="ChEBI" id="CHEBI:61085"/>
        <dbReference type="EC" id="1.13.11.20"/>
    </reaction>
</comment>
<feature type="binding site" evidence="8">
    <location>
        <position position="98"/>
    </location>
    <ligand>
        <name>Fe cation</name>
        <dbReference type="ChEBI" id="CHEBI:24875"/>
        <note>catalytic</note>
    </ligand>
</feature>
<proteinExistence type="inferred from homology"/>
<keyword evidence="3 8" id="KW-0479">Metal-binding</keyword>
<dbReference type="EC" id="1.13.11.20" evidence="2 9"/>
<dbReference type="Pfam" id="PF05995">
    <property type="entry name" value="CDO_I"/>
    <property type="match status" value="1"/>
</dbReference>
<dbReference type="InterPro" id="IPR011051">
    <property type="entry name" value="RmlC_Cupin_sf"/>
</dbReference>
<evidence type="ECO:0000256" key="3">
    <source>
        <dbReference type="ARBA" id="ARBA00022723"/>
    </source>
</evidence>
<evidence type="ECO:0000256" key="1">
    <source>
        <dbReference type="ARBA" id="ARBA00006622"/>
    </source>
</evidence>
<dbReference type="EMBL" id="HACM01004124">
    <property type="protein sequence ID" value="CRZ04566.1"/>
    <property type="molecule type" value="Transcribed_RNA"/>
</dbReference>
<keyword evidence="6 8" id="KW-0408">Iron</keyword>
<dbReference type="PANTHER" id="PTHR12918:SF1">
    <property type="entry name" value="CYSTEINE DIOXYGENASE TYPE 1"/>
    <property type="match status" value="1"/>
</dbReference>
<feature type="binding site" evidence="8">
    <location>
        <position position="151"/>
    </location>
    <ligand>
        <name>Fe cation</name>
        <dbReference type="ChEBI" id="CHEBI:24875"/>
        <note>catalytic</note>
    </ligand>
</feature>
<keyword evidence="7" id="KW-0883">Thioether bond</keyword>
<dbReference type="PANTHER" id="PTHR12918">
    <property type="entry name" value="CYSTEINE DIOXYGENASE"/>
    <property type="match status" value="1"/>
</dbReference>
<name>A0A0H5QSK0_9EUKA</name>
<reference evidence="10" key="1">
    <citation type="submission" date="2015-04" db="EMBL/GenBank/DDBJ databases">
        <title>The genome sequence of the plant pathogenic Rhizarian Plasmodiophora brassicae reveals insights in its biotrophic life cycle and the origin of chitin synthesis.</title>
        <authorList>
            <person name="Schwelm A."/>
            <person name="Fogelqvist J."/>
            <person name="Knaust A."/>
            <person name="Julke S."/>
            <person name="Lilja T."/>
            <person name="Dhandapani V."/>
            <person name="Bonilla-Rosso G."/>
            <person name="Karlsson M."/>
            <person name="Shevchenko A."/>
            <person name="Choi S.R."/>
            <person name="Kim H.G."/>
            <person name="Park J.Y."/>
            <person name="Lim Y.P."/>
            <person name="Ludwig-Muller J."/>
            <person name="Dixelius C."/>
        </authorList>
    </citation>
    <scope>NUCLEOTIDE SEQUENCE</scope>
    <source>
        <tissue evidence="10">Potato root galls</tissue>
    </source>
</reference>
<dbReference type="GO" id="GO:0019448">
    <property type="term" value="P:L-cysteine catabolic process"/>
    <property type="evidence" value="ECO:0007669"/>
    <property type="project" value="TreeGrafter"/>
</dbReference>
<dbReference type="Gene3D" id="2.60.120.10">
    <property type="entry name" value="Jelly Rolls"/>
    <property type="match status" value="1"/>
</dbReference>
<dbReference type="InterPro" id="IPR014710">
    <property type="entry name" value="RmlC-like_jellyroll"/>
</dbReference>
<evidence type="ECO:0000256" key="6">
    <source>
        <dbReference type="ARBA" id="ARBA00023004"/>
    </source>
</evidence>
<dbReference type="AlphaFoldDB" id="A0A0H5QSK0"/>
<evidence type="ECO:0000256" key="7">
    <source>
        <dbReference type="PIRSR" id="PIRSR610300-50"/>
    </source>
</evidence>
<feature type="binding site" evidence="8">
    <location>
        <position position="96"/>
    </location>
    <ligand>
        <name>Fe cation</name>
        <dbReference type="ChEBI" id="CHEBI:24875"/>
        <note>catalytic</note>
    </ligand>
</feature>
<evidence type="ECO:0000256" key="5">
    <source>
        <dbReference type="ARBA" id="ARBA00023002"/>
    </source>
</evidence>
<organism evidence="10">
    <name type="scientific">Spongospora subterranea</name>
    <dbReference type="NCBI Taxonomy" id="70186"/>
    <lineage>
        <taxon>Eukaryota</taxon>
        <taxon>Sar</taxon>
        <taxon>Rhizaria</taxon>
        <taxon>Endomyxa</taxon>
        <taxon>Phytomyxea</taxon>
        <taxon>Plasmodiophorida</taxon>
        <taxon>Plasmodiophoridae</taxon>
        <taxon>Spongospora</taxon>
    </lineage>
</organism>
<keyword evidence="4 9" id="KW-0223">Dioxygenase</keyword>
<sequence>MDSKVCHRTESDLNLDQLTRALTLELGQQRIGGKTRDIGAVSALMARWNVTDRKNWEQFAQFDQDKSYTRNLISSDDVNFTLMMLCWNKGKLSPIHDHANSECWVRIVSGTALEEQFIKDPCDESAPLQLKTVNTVPAGGVTHIHDRIGLHRLGNASSEHVMISLHCYSPPFRSCKVFPDKTSHGVDCNVSFYSVHGVKHESITLGPSSVQNINSCCVDSASNVA</sequence>
<evidence type="ECO:0000313" key="10">
    <source>
        <dbReference type="EMBL" id="CRZ04566.1"/>
    </source>
</evidence>
<feature type="cross-link" description="3'-(S-cysteinyl)-tyrosine (Cys-Tyr)" evidence="7">
    <location>
        <begin position="103"/>
        <end position="168"/>
    </location>
</feature>
<dbReference type="GO" id="GO:0017172">
    <property type="term" value="F:cysteine dioxygenase activity"/>
    <property type="evidence" value="ECO:0007669"/>
    <property type="project" value="UniProtKB-UniRule"/>
</dbReference>
<evidence type="ECO:0000256" key="9">
    <source>
        <dbReference type="RuleBase" id="RU366010"/>
    </source>
</evidence>
<evidence type="ECO:0000256" key="4">
    <source>
        <dbReference type="ARBA" id="ARBA00022964"/>
    </source>
</evidence>
<protein>
    <recommendedName>
        <fullName evidence="2 9">Cysteine dioxygenase</fullName>
        <ecNumber evidence="2 9">1.13.11.20</ecNumber>
    </recommendedName>
</protein>
<keyword evidence="5 9" id="KW-0560">Oxidoreductase</keyword>
<accession>A0A0H5QSK0</accession>
<dbReference type="CDD" id="cd10548">
    <property type="entry name" value="cupin_CDO"/>
    <property type="match status" value="1"/>
</dbReference>
<dbReference type="InterPro" id="IPR010300">
    <property type="entry name" value="CDO_1"/>
</dbReference>
<dbReference type="SUPFAM" id="SSF51182">
    <property type="entry name" value="RmlC-like cupins"/>
    <property type="match status" value="1"/>
</dbReference>
<evidence type="ECO:0000256" key="2">
    <source>
        <dbReference type="ARBA" id="ARBA00013133"/>
    </source>
</evidence>
<comment type="similarity">
    <text evidence="1 9">Belongs to the cysteine dioxygenase family.</text>
</comment>
<evidence type="ECO:0000256" key="8">
    <source>
        <dbReference type="PIRSR" id="PIRSR610300-51"/>
    </source>
</evidence>
<dbReference type="GO" id="GO:0008198">
    <property type="term" value="F:ferrous iron binding"/>
    <property type="evidence" value="ECO:0007669"/>
    <property type="project" value="TreeGrafter"/>
</dbReference>
<comment type="cofactor">
    <cofactor evidence="9">
        <name>Fe cation</name>
        <dbReference type="ChEBI" id="CHEBI:24875"/>
    </cofactor>
    <text evidence="9">Binds 1 Fe cation per subunit.</text>
</comment>